<keyword evidence="1 3" id="KW-0378">Hydrolase</keyword>
<evidence type="ECO:0000259" key="2">
    <source>
        <dbReference type="Pfam" id="PF07859"/>
    </source>
</evidence>
<dbReference type="PANTHER" id="PTHR48081">
    <property type="entry name" value="AB HYDROLASE SUPERFAMILY PROTEIN C4A8.06C"/>
    <property type="match status" value="1"/>
</dbReference>
<keyword evidence="6" id="KW-1185">Reference proteome</keyword>
<evidence type="ECO:0000313" key="6">
    <source>
        <dbReference type="Proteomes" id="UP000545588"/>
    </source>
</evidence>
<evidence type="ECO:0000313" key="3">
    <source>
        <dbReference type="EMBL" id="CAD2074589.1"/>
    </source>
</evidence>
<dbReference type="GO" id="GO:0016787">
    <property type="term" value="F:hydrolase activity"/>
    <property type="evidence" value="ECO:0007669"/>
    <property type="project" value="UniProtKB-KW"/>
</dbReference>
<dbReference type="SUPFAM" id="SSF53474">
    <property type="entry name" value="alpha/beta-Hydrolases"/>
    <property type="match status" value="1"/>
</dbReference>
<reference evidence="3 5" key="1">
    <citation type="submission" date="2020-07" db="EMBL/GenBank/DDBJ databases">
        <authorList>
            <person name="Criscuolo A."/>
        </authorList>
    </citation>
    <scope>NUCLEOTIDE SEQUENCE [LARGE SCALE GENOMIC DNA]</scope>
    <source>
        <strain evidence="3">CIP111751</strain>
    </source>
</reference>
<dbReference type="InterPro" id="IPR050300">
    <property type="entry name" value="GDXG_lipolytic_enzyme"/>
</dbReference>
<dbReference type="Proteomes" id="UP000534001">
    <property type="component" value="Unassembled WGS sequence"/>
</dbReference>
<evidence type="ECO:0000313" key="5">
    <source>
        <dbReference type="Proteomes" id="UP000534001"/>
    </source>
</evidence>
<dbReference type="InterPro" id="IPR029058">
    <property type="entry name" value="AB_hydrolase_fold"/>
</dbReference>
<dbReference type="Gene3D" id="3.40.50.1820">
    <property type="entry name" value="alpha/beta hydrolase"/>
    <property type="match status" value="1"/>
</dbReference>
<dbReference type="EMBL" id="CAJEWA010000005">
    <property type="protein sequence ID" value="CAD2074589.1"/>
    <property type="molecule type" value="Genomic_DNA"/>
</dbReference>
<organism evidence="3 5">
    <name type="scientific">Jeotgalicoccus coquinae</name>
    <dbReference type="NCBI Taxonomy" id="709509"/>
    <lineage>
        <taxon>Bacteria</taxon>
        <taxon>Bacillati</taxon>
        <taxon>Bacillota</taxon>
        <taxon>Bacilli</taxon>
        <taxon>Bacillales</taxon>
        <taxon>Staphylococcaceae</taxon>
        <taxon>Jeotgalicoccus</taxon>
    </lineage>
</organism>
<accession>A0A6V7RBA7</accession>
<dbReference type="Proteomes" id="UP000545588">
    <property type="component" value="Unassembled WGS sequence"/>
</dbReference>
<gene>
    <name evidence="4" type="ORF">HNR41_000630</name>
    <name evidence="3" type="ORF">JEOCOQ751_00975</name>
</gene>
<reference evidence="4 6" key="2">
    <citation type="submission" date="2020-08" db="EMBL/GenBank/DDBJ databases">
        <title>Genomic Encyclopedia of Type Strains, Phase IV (KMG-IV): sequencing the most valuable type-strain genomes for metagenomic binning, comparative biology and taxonomic classification.</title>
        <authorList>
            <person name="Goeker M."/>
        </authorList>
    </citation>
    <scope>NUCLEOTIDE SEQUENCE [LARGE SCALE GENOMIC DNA]</scope>
    <source>
        <strain evidence="4 6">DSM 22419</strain>
    </source>
</reference>
<sequence length="277" mass="31275">MATVTIKETDAYTLYGDLYESTAQNKSDVLGTLIYLHGGGLVFGERTDLPSEYIEVLRRKFNVLAADYRLAPESNIDDIFTDIHHIYHFAASLKHEAVYIMGRSAGGYLSLIAARDFDIAGVIDFYGYFNFTHSDFNYLPHDQKHLSNMLTEELAAANIRDYVTVSESPDPRYLLYLYYRNAGNWLEMIGIDRESADAGKYRLTNNDLAALPPVFAVHAKGDPDVPVFFSRKLAKTAPAADFVEVDTVIHNFDQEVSDENIALYERAVKFMSEHAEN</sequence>
<protein>
    <submittedName>
        <fullName evidence="4">Acetyl esterase/lipase</fullName>
    </submittedName>
    <submittedName>
        <fullName evidence="3">Alpha/beta hydrolase fold protein</fullName>
    </submittedName>
</protein>
<dbReference type="RefSeq" id="WP_184281669.1">
    <property type="nucleotide sequence ID" value="NZ_BMCO01000001.1"/>
</dbReference>
<dbReference type="AlphaFoldDB" id="A0A6V7RBA7"/>
<name>A0A6V7RBA7_9STAP</name>
<dbReference type="EMBL" id="JACHFF010000001">
    <property type="protein sequence ID" value="MBB6422704.1"/>
    <property type="molecule type" value="Genomic_DNA"/>
</dbReference>
<comment type="caution">
    <text evidence="3">The sequence shown here is derived from an EMBL/GenBank/DDBJ whole genome shotgun (WGS) entry which is preliminary data.</text>
</comment>
<dbReference type="Pfam" id="PF07859">
    <property type="entry name" value="Abhydrolase_3"/>
    <property type="match status" value="1"/>
</dbReference>
<evidence type="ECO:0000256" key="1">
    <source>
        <dbReference type="ARBA" id="ARBA00022801"/>
    </source>
</evidence>
<proteinExistence type="predicted"/>
<dbReference type="PANTHER" id="PTHR48081:SF3">
    <property type="entry name" value="ALPHA_BETA HYDROLASE FOLD-3 DOMAIN-CONTAINING PROTEIN"/>
    <property type="match status" value="1"/>
</dbReference>
<feature type="domain" description="Alpha/beta hydrolase fold-3" evidence="2">
    <location>
        <begin position="33"/>
        <end position="252"/>
    </location>
</feature>
<evidence type="ECO:0000313" key="4">
    <source>
        <dbReference type="EMBL" id="MBB6422704.1"/>
    </source>
</evidence>
<dbReference type="InterPro" id="IPR013094">
    <property type="entry name" value="AB_hydrolase_3"/>
</dbReference>